<comment type="caution">
    <text evidence="1">The sequence shown here is derived from an EMBL/GenBank/DDBJ whole genome shotgun (WGS) entry which is preliminary data.</text>
</comment>
<name>A0A7W5YD43_9ACTN</name>
<dbReference type="AlphaFoldDB" id="A0A7W5YD43"/>
<accession>A0A7W5YD43</accession>
<gene>
    <name evidence="1" type="ORF">FHR33_009816</name>
</gene>
<evidence type="ECO:0000313" key="1">
    <source>
        <dbReference type="EMBL" id="MBB3733863.1"/>
    </source>
</evidence>
<dbReference type="Proteomes" id="UP000579945">
    <property type="component" value="Unassembled WGS sequence"/>
</dbReference>
<keyword evidence="2" id="KW-1185">Reference proteome</keyword>
<sequence length="34" mass="3841">MATRYDKLAAHYAATVTIAEIIDWLRAPPDRSHS</sequence>
<evidence type="ECO:0000313" key="2">
    <source>
        <dbReference type="Proteomes" id="UP000579945"/>
    </source>
</evidence>
<protein>
    <submittedName>
        <fullName evidence="1">Uncharacterized protein</fullName>
    </submittedName>
</protein>
<dbReference type="EMBL" id="JACIBV010000003">
    <property type="protein sequence ID" value="MBB3733863.1"/>
    <property type="molecule type" value="Genomic_DNA"/>
</dbReference>
<proteinExistence type="predicted"/>
<organism evidence="1 2">
    <name type="scientific">Nonomuraea dietziae</name>
    <dbReference type="NCBI Taxonomy" id="65515"/>
    <lineage>
        <taxon>Bacteria</taxon>
        <taxon>Bacillati</taxon>
        <taxon>Actinomycetota</taxon>
        <taxon>Actinomycetes</taxon>
        <taxon>Streptosporangiales</taxon>
        <taxon>Streptosporangiaceae</taxon>
        <taxon>Nonomuraea</taxon>
    </lineage>
</organism>
<reference evidence="1 2" key="1">
    <citation type="submission" date="2020-08" db="EMBL/GenBank/DDBJ databases">
        <title>Sequencing the genomes of 1000 actinobacteria strains.</title>
        <authorList>
            <person name="Klenk H.-P."/>
        </authorList>
    </citation>
    <scope>NUCLEOTIDE SEQUENCE [LARGE SCALE GENOMIC DNA]</scope>
    <source>
        <strain evidence="1 2">DSM 44320</strain>
    </source>
</reference>